<keyword evidence="10" id="KW-1185">Reference proteome</keyword>
<dbReference type="Pfam" id="PF01067">
    <property type="entry name" value="Calpain_III"/>
    <property type="match status" value="1"/>
</dbReference>
<dbReference type="InterPro" id="IPR022682">
    <property type="entry name" value="Calpain_domain_III"/>
</dbReference>
<feature type="active site" evidence="5 6">
    <location>
        <position position="277"/>
    </location>
</feature>
<dbReference type="InterPro" id="IPR001300">
    <property type="entry name" value="Peptidase_C2_calpain_cat"/>
</dbReference>
<keyword evidence="3 6" id="KW-0378">Hydrolase</keyword>
<dbReference type="SUPFAM" id="SSF49758">
    <property type="entry name" value="Calpain large subunit, middle domain (domain III)"/>
    <property type="match status" value="1"/>
</dbReference>
<evidence type="ECO:0000313" key="9">
    <source>
        <dbReference type="EnsemblMetazoa" id="G14589.1:cds"/>
    </source>
</evidence>
<dbReference type="InterPro" id="IPR038765">
    <property type="entry name" value="Papain-like_cys_pep_sf"/>
</dbReference>
<dbReference type="SMART" id="SM00230">
    <property type="entry name" value="CysPc"/>
    <property type="match status" value="1"/>
</dbReference>
<dbReference type="Gene3D" id="2.60.40.150">
    <property type="entry name" value="C2 domain"/>
    <property type="match status" value="1"/>
</dbReference>
<dbReference type="SMART" id="SM00239">
    <property type="entry name" value="C2"/>
    <property type="match status" value="1"/>
</dbReference>
<evidence type="ECO:0000256" key="1">
    <source>
        <dbReference type="ARBA" id="ARBA00007623"/>
    </source>
</evidence>
<feature type="active site" evidence="5 6">
    <location>
        <position position="245"/>
    </location>
</feature>
<reference evidence="9" key="1">
    <citation type="submission" date="2022-08" db="UniProtKB">
        <authorList>
            <consortium name="EnsemblMetazoa"/>
        </authorList>
    </citation>
    <scope>IDENTIFICATION</scope>
    <source>
        <strain evidence="9">05x7-T-G4-1.051#20</strain>
    </source>
</reference>
<name>A0A8W8IM62_MAGGI</name>
<keyword evidence="2 6" id="KW-0645">Protease</keyword>
<sequence>MVSAKPYKGQKYQKIKKECIKKKTLFRDSEFPPEGPSLFYSKAAPADIVWKRPGDIVSNPRFFTEGRGADDFSQGSLGNCWFVAACACIAERKNLLRKIVPDIEKQDWAKGRKYAGIFHFKFWQCGEWVDVVIDDFLPTRQGRLIFMHSKSRNEFWSALLEKAYAKLFGGYEALVAGKAKDAMVDMTGGVAEGIEIKDYKNEEERKKLFKILRKSKENMSLISTSIAAVGKEMEEKLSCGLVKGHAYSVTNVRKLKLGTGLKSIFSREKIHMIRCRNPWGGSDWKGAWSNGSPEWKKVSDSEKKELGLTFADNGEFWMSFEDFCRYFTSIDICHMINTSFFSTSKTWKEDIVEGEWKRNHCGGCGNNKTFLENPQYMFEISGFEEEILVSLEQFDRRTEKVKGKSNYTIGTTIVKADVNRKYRMHDKLERVHSGPFSNARNVFARVNVRPGRYVIIPSTFEPGCHGKFILRTYSSKGLNLRELRLDEPVPPTLCGIPSTLKKKKTCATQVTMVRGEEFPGNGKKGGYLYCKIRCDGRVLYTRLCKDILNPEWNDRTTFYRKSPEKDIIIEVWHRGRVMDTFLGKCVIPMSESATYRGGNVNRRFGLTARGKRKEKMEGKVCIEFSVRYYRRIHRIAYDTSGIIGNETQVWCRFVVVGVIGNIVEVILESGYF</sequence>
<protein>
    <recommendedName>
        <fullName evidence="11">Calpain-5</fullName>
    </recommendedName>
</protein>
<evidence type="ECO:0000256" key="3">
    <source>
        <dbReference type="ARBA" id="ARBA00022801"/>
    </source>
</evidence>
<evidence type="ECO:0000256" key="5">
    <source>
        <dbReference type="PIRSR" id="PIRSR622684-1"/>
    </source>
</evidence>
<evidence type="ECO:0000256" key="6">
    <source>
        <dbReference type="PROSITE-ProRule" id="PRU00239"/>
    </source>
</evidence>
<comment type="similarity">
    <text evidence="1">Belongs to the peptidase C2 family.</text>
</comment>
<evidence type="ECO:0000259" key="7">
    <source>
        <dbReference type="PROSITE" id="PS50004"/>
    </source>
</evidence>
<dbReference type="AlphaFoldDB" id="A0A8W8IM62"/>
<evidence type="ECO:0000256" key="4">
    <source>
        <dbReference type="ARBA" id="ARBA00022807"/>
    </source>
</evidence>
<dbReference type="SMART" id="SM00720">
    <property type="entry name" value="calpain_III"/>
    <property type="match status" value="1"/>
</dbReference>
<dbReference type="Pfam" id="PF00648">
    <property type="entry name" value="Peptidase_C2"/>
    <property type="match status" value="1"/>
</dbReference>
<dbReference type="PRINTS" id="PR00704">
    <property type="entry name" value="CALPAIN"/>
</dbReference>
<feature type="domain" description="C2" evidence="7">
    <location>
        <begin position="489"/>
        <end position="604"/>
    </location>
</feature>
<dbReference type="PROSITE" id="PS50203">
    <property type="entry name" value="CALPAIN_CAT"/>
    <property type="match status" value="1"/>
</dbReference>
<evidence type="ECO:0008006" key="11">
    <source>
        <dbReference type="Google" id="ProtNLM"/>
    </source>
</evidence>
<dbReference type="Proteomes" id="UP000005408">
    <property type="component" value="Unassembled WGS sequence"/>
</dbReference>
<dbReference type="FunFam" id="3.90.70.10:FF:000001">
    <property type="entry name" value="Calpain-1 catalytic subunit"/>
    <property type="match status" value="1"/>
</dbReference>
<dbReference type="PANTHER" id="PTHR10183">
    <property type="entry name" value="CALPAIN"/>
    <property type="match status" value="1"/>
</dbReference>
<dbReference type="InterPro" id="IPR022684">
    <property type="entry name" value="Calpain_cysteine_protease"/>
</dbReference>
<dbReference type="GO" id="GO:0004198">
    <property type="term" value="F:calcium-dependent cysteine-type endopeptidase activity"/>
    <property type="evidence" value="ECO:0007669"/>
    <property type="project" value="InterPro"/>
</dbReference>
<dbReference type="SUPFAM" id="SSF49562">
    <property type="entry name" value="C2 domain (Calcium/lipid-binding domain, CaLB)"/>
    <property type="match status" value="1"/>
</dbReference>
<evidence type="ECO:0000313" key="10">
    <source>
        <dbReference type="Proteomes" id="UP000005408"/>
    </source>
</evidence>
<dbReference type="Gene3D" id="3.90.70.10">
    <property type="entry name" value="Cysteine proteinases"/>
    <property type="match status" value="1"/>
</dbReference>
<dbReference type="SUPFAM" id="SSF54001">
    <property type="entry name" value="Cysteine proteinases"/>
    <property type="match status" value="1"/>
</dbReference>
<dbReference type="InterPro" id="IPR022683">
    <property type="entry name" value="Calpain_III"/>
</dbReference>
<dbReference type="PROSITE" id="PS00139">
    <property type="entry name" value="THIOL_PROTEASE_CYS"/>
    <property type="match status" value="1"/>
</dbReference>
<dbReference type="GO" id="GO:0005737">
    <property type="term" value="C:cytoplasm"/>
    <property type="evidence" value="ECO:0007669"/>
    <property type="project" value="TreeGrafter"/>
</dbReference>
<dbReference type="InterPro" id="IPR036213">
    <property type="entry name" value="Calpain_III_sf"/>
</dbReference>
<evidence type="ECO:0000256" key="2">
    <source>
        <dbReference type="ARBA" id="ARBA00022670"/>
    </source>
</evidence>
<dbReference type="InterPro" id="IPR000008">
    <property type="entry name" value="C2_dom"/>
</dbReference>
<dbReference type="InterPro" id="IPR035892">
    <property type="entry name" value="C2_domain_sf"/>
</dbReference>
<dbReference type="Pfam" id="PF00168">
    <property type="entry name" value="C2"/>
    <property type="match status" value="1"/>
</dbReference>
<feature type="domain" description="Calpain catalytic" evidence="8">
    <location>
        <begin position="25"/>
        <end position="336"/>
    </location>
</feature>
<proteinExistence type="inferred from homology"/>
<feature type="active site" evidence="5 6">
    <location>
        <position position="80"/>
    </location>
</feature>
<dbReference type="InterPro" id="IPR000169">
    <property type="entry name" value="Pept_cys_AS"/>
</dbReference>
<dbReference type="PROSITE" id="PS50004">
    <property type="entry name" value="C2"/>
    <property type="match status" value="1"/>
</dbReference>
<organism evidence="9 10">
    <name type="scientific">Magallana gigas</name>
    <name type="common">Pacific oyster</name>
    <name type="synonym">Crassostrea gigas</name>
    <dbReference type="NCBI Taxonomy" id="29159"/>
    <lineage>
        <taxon>Eukaryota</taxon>
        <taxon>Metazoa</taxon>
        <taxon>Spiralia</taxon>
        <taxon>Lophotrochozoa</taxon>
        <taxon>Mollusca</taxon>
        <taxon>Bivalvia</taxon>
        <taxon>Autobranchia</taxon>
        <taxon>Pteriomorphia</taxon>
        <taxon>Ostreida</taxon>
        <taxon>Ostreoidea</taxon>
        <taxon>Ostreidae</taxon>
        <taxon>Magallana</taxon>
    </lineage>
</organism>
<dbReference type="EnsemblMetazoa" id="G14589.1">
    <property type="protein sequence ID" value="G14589.1:cds"/>
    <property type="gene ID" value="G14589"/>
</dbReference>
<keyword evidence="4 6" id="KW-0788">Thiol protease</keyword>
<dbReference type="CDD" id="cd00044">
    <property type="entry name" value="CysPc"/>
    <property type="match status" value="1"/>
</dbReference>
<dbReference type="Gene3D" id="2.60.120.380">
    <property type="match status" value="1"/>
</dbReference>
<dbReference type="GO" id="GO:0006508">
    <property type="term" value="P:proteolysis"/>
    <property type="evidence" value="ECO:0007669"/>
    <property type="project" value="UniProtKB-KW"/>
</dbReference>
<accession>A0A8W8IM62</accession>
<evidence type="ECO:0000259" key="8">
    <source>
        <dbReference type="PROSITE" id="PS50203"/>
    </source>
</evidence>
<dbReference type="PANTHER" id="PTHR10183:SF379">
    <property type="entry name" value="CALPAIN-5"/>
    <property type="match status" value="1"/>
</dbReference>